<dbReference type="InterPro" id="IPR027417">
    <property type="entry name" value="P-loop_NTPase"/>
</dbReference>
<evidence type="ECO:0000313" key="8">
    <source>
        <dbReference type="EMBL" id="GAI91391.1"/>
    </source>
</evidence>
<comment type="subcellular location">
    <subcellularLocation>
        <location evidence="1">Membrane</location>
    </subcellularLocation>
</comment>
<dbReference type="GO" id="GO:0016887">
    <property type="term" value="F:ATP hydrolysis activity"/>
    <property type="evidence" value="ECO:0007669"/>
    <property type="project" value="InterPro"/>
</dbReference>
<proteinExistence type="predicted"/>
<keyword evidence="5" id="KW-0406">Ion transport</keyword>
<protein>
    <recommendedName>
        <fullName evidence="7">ABC transporter domain-containing protein</fullName>
    </recommendedName>
</protein>
<dbReference type="PANTHER" id="PTHR43297:SF13">
    <property type="entry name" value="NICKEL ABC TRANSPORTER, ATP-BINDING PROTEIN"/>
    <property type="match status" value="1"/>
</dbReference>
<dbReference type="GO" id="GO:0005524">
    <property type="term" value="F:ATP binding"/>
    <property type="evidence" value="ECO:0007669"/>
    <property type="project" value="InterPro"/>
</dbReference>
<name>X1TJ43_9ZZZZ</name>
<dbReference type="InterPro" id="IPR003439">
    <property type="entry name" value="ABC_transporter-like_ATP-bd"/>
</dbReference>
<dbReference type="GO" id="GO:0006811">
    <property type="term" value="P:monoatomic ion transport"/>
    <property type="evidence" value="ECO:0007669"/>
    <property type="project" value="UniProtKB-KW"/>
</dbReference>
<dbReference type="Pfam" id="PF00005">
    <property type="entry name" value="ABC_tran"/>
    <property type="match status" value="1"/>
</dbReference>
<keyword evidence="4" id="KW-1278">Translocase</keyword>
<evidence type="ECO:0000256" key="5">
    <source>
        <dbReference type="ARBA" id="ARBA00023065"/>
    </source>
</evidence>
<dbReference type="EMBL" id="BARW01020419">
    <property type="protein sequence ID" value="GAI91391.1"/>
    <property type="molecule type" value="Genomic_DNA"/>
</dbReference>
<reference evidence="8" key="1">
    <citation type="journal article" date="2014" name="Front. Microbiol.">
        <title>High frequency of phylogenetically diverse reductive dehalogenase-homologous genes in deep subseafloor sedimentary metagenomes.</title>
        <authorList>
            <person name="Kawai M."/>
            <person name="Futagami T."/>
            <person name="Toyoda A."/>
            <person name="Takaki Y."/>
            <person name="Nishi S."/>
            <person name="Hori S."/>
            <person name="Arai W."/>
            <person name="Tsubouchi T."/>
            <person name="Morono Y."/>
            <person name="Uchiyama I."/>
            <person name="Ito T."/>
            <person name="Fujiyama A."/>
            <person name="Inagaki F."/>
            <person name="Takami H."/>
        </authorList>
    </citation>
    <scope>NUCLEOTIDE SEQUENCE</scope>
    <source>
        <strain evidence="8">Expedition CK06-06</strain>
    </source>
</reference>
<evidence type="ECO:0000256" key="2">
    <source>
        <dbReference type="ARBA" id="ARBA00022448"/>
    </source>
</evidence>
<sequence>MPDPKRILSNYPIQLSGGMKQRVCISEALSVAAKLLIADEPTTSLDVTIQAQVLGLLTKLVEKKNMSTILITHSLGIVRELTDRVYVMYAGNIVETVRTKELFANPLHPYTCGLI</sequence>
<keyword evidence="6" id="KW-0472">Membrane</keyword>
<evidence type="ECO:0000256" key="4">
    <source>
        <dbReference type="ARBA" id="ARBA00022967"/>
    </source>
</evidence>
<feature type="non-terminal residue" evidence="8">
    <location>
        <position position="115"/>
    </location>
</feature>
<keyword evidence="2" id="KW-0813">Transport</keyword>
<evidence type="ECO:0000256" key="3">
    <source>
        <dbReference type="ARBA" id="ARBA00022475"/>
    </source>
</evidence>
<dbReference type="GO" id="GO:0016020">
    <property type="term" value="C:membrane"/>
    <property type="evidence" value="ECO:0007669"/>
    <property type="project" value="UniProtKB-SubCell"/>
</dbReference>
<dbReference type="AlphaFoldDB" id="X1TJ43"/>
<accession>X1TJ43</accession>
<evidence type="ECO:0000259" key="7">
    <source>
        <dbReference type="Pfam" id="PF00005"/>
    </source>
</evidence>
<dbReference type="PANTHER" id="PTHR43297">
    <property type="entry name" value="OLIGOPEPTIDE TRANSPORT ATP-BINDING PROTEIN APPD"/>
    <property type="match status" value="1"/>
</dbReference>
<evidence type="ECO:0000256" key="6">
    <source>
        <dbReference type="ARBA" id="ARBA00023136"/>
    </source>
</evidence>
<feature type="domain" description="ABC transporter" evidence="7">
    <location>
        <begin position="4"/>
        <end position="43"/>
    </location>
</feature>
<comment type="caution">
    <text evidence="8">The sequence shown here is derived from an EMBL/GenBank/DDBJ whole genome shotgun (WGS) entry which is preliminary data.</text>
</comment>
<keyword evidence="3" id="KW-1003">Cell membrane</keyword>
<evidence type="ECO:0000256" key="1">
    <source>
        <dbReference type="ARBA" id="ARBA00004370"/>
    </source>
</evidence>
<dbReference type="SUPFAM" id="SSF52540">
    <property type="entry name" value="P-loop containing nucleoside triphosphate hydrolases"/>
    <property type="match status" value="1"/>
</dbReference>
<gene>
    <name evidence="8" type="ORF">S12H4_34506</name>
</gene>
<dbReference type="Gene3D" id="3.40.50.300">
    <property type="entry name" value="P-loop containing nucleotide triphosphate hydrolases"/>
    <property type="match status" value="1"/>
</dbReference>
<dbReference type="InterPro" id="IPR050388">
    <property type="entry name" value="ABC_Ni/Peptide_Import"/>
</dbReference>
<organism evidence="8">
    <name type="scientific">marine sediment metagenome</name>
    <dbReference type="NCBI Taxonomy" id="412755"/>
    <lineage>
        <taxon>unclassified sequences</taxon>
        <taxon>metagenomes</taxon>
        <taxon>ecological metagenomes</taxon>
    </lineage>
</organism>